<dbReference type="PANTHER" id="PTHR21974">
    <property type="entry name" value="RE15880P"/>
    <property type="match status" value="1"/>
</dbReference>
<name>A0A1I8A967_9BILA</name>
<evidence type="ECO:0000313" key="4">
    <source>
        <dbReference type="WBParaSite" id="L893_g3394.t1"/>
    </source>
</evidence>
<dbReference type="GO" id="GO:0005929">
    <property type="term" value="C:cilium"/>
    <property type="evidence" value="ECO:0007669"/>
    <property type="project" value="TreeGrafter"/>
</dbReference>
<feature type="region of interest" description="Disordered" evidence="2">
    <location>
        <begin position="492"/>
        <end position="519"/>
    </location>
</feature>
<dbReference type="WBParaSite" id="L893_g3394.t1">
    <property type="protein sequence ID" value="L893_g3394.t1"/>
    <property type="gene ID" value="L893_g3394"/>
</dbReference>
<organism evidence="3 4">
    <name type="scientific">Steinernema glaseri</name>
    <dbReference type="NCBI Taxonomy" id="37863"/>
    <lineage>
        <taxon>Eukaryota</taxon>
        <taxon>Metazoa</taxon>
        <taxon>Ecdysozoa</taxon>
        <taxon>Nematoda</taxon>
        <taxon>Chromadorea</taxon>
        <taxon>Rhabditida</taxon>
        <taxon>Tylenchina</taxon>
        <taxon>Panagrolaimomorpha</taxon>
        <taxon>Strongyloidoidea</taxon>
        <taxon>Steinernematidae</taxon>
        <taxon>Steinernema</taxon>
    </lineage>
</organism>
<feature type="region of interest" description="Disordered" evidence="2">
    <location>
        <begin position="1"/>
        <end position="31"/>
    </location>
</feature>
<feature type="compositionally biased region" description="Polar residues" evidence="2">
    <location>
        <begin position="1"/>
        <end position="10"/>
    </location>
</feature>
<evidence type="ECO:0000313" key="3">
    <source>
        <dbReference type="Proteomes" id="UP000095287"/>
    </source>
</evidence>
<proteinExistence type="predicted"/>
<feature type="compositionally biased region" description="Basic and acidic residues" evidence="2">
    <location>
        <begin position="16"/>
        <end position="31"/>
    </location>
</feature>
<keyword evidence="3" id="KW-1185">Reference proteome</keyword>
<protein>
    <submittedName>
        <fullName evidence="4">DUF4200 domain-containing protein</fullName>
    </submittedName>
</protein>
<reference evidence="4" key="1">
    <citation type="submission" date="2016-11" db="UniProtKB">
        <authorList>
            <consortium name="WormBaseParasite"/>
        </authorList>
    </citation>
    <scope>IDENTIFICATION</scope>
</reference>
<dbReference type="Proteomes" id="UP000095287">
    <property type="component" value="Unplaced"/>
</dbReference>
<evidence type="ECO:0000256" key="1">
    <source>
        <dbReference type="SAM" id="Coils"/>
    </source>
</evidence>
<feature type="region of interest" description="Disordered" evidence="2">
    <location>
        <begin position="413"/>
        <end position="448"/>
    </location>
</feature>
<sequence length="519" mass="60536">MGNTCSSIVNQKKDKKPTDNAEPKKRRGADEKVAKIELSDSVVQEYIELEKGIYRLEKRNVLKKYESKTIFADDIKKTVDQLEATFKELKKQTEKEKADVDNIEQPSVKTFLKQQGSWDQRYNKEQQDYLEALNRQEVAEKDIPTLYRFQELRGAQQQYERATKIADLYKQQTDKLNDLYEKQERMLLGIFGPEYASEKENRLEGELDDAMEWQQRVSLAKFKWTNGRVLLVHAQTQMAFGITRWKELENIDVSNTRMRYFAAAEARNNFIAAGQNVQSCRVYLGKVNFPYATEEEMATMETTVNGAFNDIQTNESLKKSLGVYQTTHKKISSLVQWFDKVIADTILKDLDKANTDVVKRQKALRIERLALMKKQVKEQMGRELKIDYNDFTDDDDFEEELLALEAEHVKDQNDLPGKNLTDILNLSQPEGRDPTPLPLSQLAPLPSKDQLFGDVKQKLDEYDSTRKAVERRNILQREKQEMILQEKLRLRQQKGRRTRKQRKNNAITPLEKVDSKEED</sequence>
<dbReference type="AlphaFoldDB" id="A0A1I8A967"/>
<evidence type="ECO:0000256" key="2">
    <source>
        <dbReference type="SAM" id="MobiDB-lite"/>
    </source>
</evidence>
<dbReference type="PANTHER" id="PTHR21974:SF2">
    <property type="entry name" value="RE15880P"/>
    <property type="match status" value="1"/>
</dbReference>
<feature type="compositionally biased region" description="Basic residues" evidence="2">
    <location>
        <begin position="492"/>
        <end position="503"/>
    </location>
</feature>
<feature type="coiled-coil region" evidence="1">
    <location>
        <begin position="72"/>
        <end position="99"/>
    </location>
</feature>
<keyword evidence="1" id="KW-0175">Coiled coil</keyword>
<accession>A0A1I8A967</accession>